<evidence type="ECO:0000313" key="1">
    <source>
        <dbReference type="EMBL" id="CAR99167.1"/>
    </source>
</evidence>
<protein>
    <submittedName>
        <fullName evidence="1">Protein CBG25724</fullName>
    </submittedName>
</protein>
<dbReference type="GeneID" id="68917206"/>
<dbReference type="InParanoid" id="B6IGY7"/>
<proteinExistence type="predicted"/>
<dbReference type="KEGG" id="cbr:CBG_25724"/>
<dbReference type="HOGENOM" id="CLU_3126344_0_0_1"/>
<accession>B6IGY7</accession>
<evidence type="ECO:0000313" key="2">
    <source>
        <dbReference type="Proteomes" id="UP000008549"/>
    </source>
</evidence>
<name>B6IGY7_CAEBR</name>
<dbReference type="RefSeq" id="XP_045098734.1">
    <property type="nucleotide sequence ID" value="XM_045243010.1"/>
</dbReference>
<dbReference type="Proteomes" id="UP000008549">
    <property type="component" value="Unassembled WGS sequence"/>
</dbReference>
<reference evidence="1 2" key="1">
    <citation type="journal article" date="2003" name="PLoS Biol.">
        <title>The genome sequence of Caenorhabditis briggsae: a platform for comparative genomics.</title>
        <authorList>
            <person name="Stein L.D."/>
            <person name="Bao Z."/>
            <person name="Blasiar D."/>
            <person name="Blumenthal T."/>
            <person name="Brent M.R."/>
            <person name="Chen N."/>
            <person name="Chinwalla A."/>
            <person name="Clarke L."/>
            <person name="Clee C."/>
            <person name="Coghlan A."/>
            <person name="Coulson A."/>
            <person name="D'Eustachio P."/>
            <person name="Fitch D.H."/>
            <person name="Fulton L.A."/>
            <person name="Fulton R.E."/>
            <person name="Griffiths-Jones S."/>
            <person name="Harris T.W."/>
            <person name="Hillier L.W."/>
            <person name="Kamath R."/>
            <person name="Kuwabara P.E."/>
            <person name="Mardis E.R."/>
            <person name="Marra M.A."/>
            <person name="Miner T.L."/>
            <person name="Minx P."/>
            <person name="Mullikin J.C."/>
            <person name="Plumb R.W."/>
            <person name="Rogers J."/>
            <person name="Schein J.E."/>
            <person name="Sohrmann M."/>
            <person name="Spieth J."/>
            <person name="Stajich J.E."/>
            <person name="Wei C."/>
            <person name="Willey D."/>
            <person name="Wilson R.K."/>
            <person name="Durbin R."/>
            <person name="Waterston R.H."/>
        </authorList>
    </citation>
    <scope>NUCLEOTIDE SEQUENCE [LARGE SCALE GENOMIC DNA]</scope>
    <source>
        <strain evidence="1 2">AF16</strain>
    </source>
</reference>
<dbReference type="CTD" id="68917206"/>
<organism evidence="1 2">
    <name type="scientific">Caenorhabditis briggsae</name>
    <dbReference type="NCBI Taxonomy" id="6238"/>
    <lineage>
        <taxon>Eukaryota</taxon>
        <taxon>Metazoa</taxon>
        <taxon>Ecdysozoa</taxon>
        <taxon>Nematoda</taxon>
        <taxon>Chromadorea</taxon>
        <taxon>Rhabditida</taxon>
        <taxon>Rhabditina</taxon>
        <taxon>Rhabditomorpha</taxon>
        <taxon>Rhabditoidea</taxon>
        <taxon>Rhabditidae</taxon>
        <taxon>Peloderinae</taxon>
        <taxon>Caenorhabditis</taxon>
    </lineage>
</organism>
<reference evidence="1 2" key="2">
    <citation type="journal article" date="2011" name="PLoS Genet.">
        <title>Caenorhabditis briggsae recombinant inbred line genotypes reveal inter-strain incompatibility and the evolution of recombination.</title>
        <authorList>
            <person name="Ross J.A."/>
            <person name="Koboldt D.C."/>
            <person name="Staisch J.E."/>
            <person name="Chamberlin H.M."/>
            <person name="Gupta B.P."/>
            <person name="Miller R.D."/>
            <person name="Baird S.E."/>
            <person name="Haag E.S."/>
        </authorList>
    </citation>
    <scope>NUCLEOTIDE SEQUENCE [LARGE SCALE GENOMIC DNA]</scope>
    <source>
        <strain evidence="1 2">AF16</strain>
    </source>
</reference>
<dbReference type="AlphaFoldDB" id="B6IGY7"/>
<gene>
    <name evidence="1" type="ORF">CBG25724</name>
    <name evidence="1" type="ORF">CBG_25724</name>
</gene>
<keyword evidence="2" id="KW-1185">Reference proteome</keyword>
<sequence length="50" mass="5837">MSLLSALMNHQNVSFFENLRLFDSLCLFEAANRPPTSHSILLFQWRNVRA</sequence>
<dbReference type="EMBL" id="HE600965">
    <property type="protein sequence ID" value="CAR99167.1"/>
    <property type="molecule type" value="Genomic_DNA"/>
</dbReference>